<dbReference type="EMBL" id="JBHSZQ010000008">
    <property type="protein sequence ID" value="MFC7125701.1"/>
    <property type="molecule type" value="Genomic_DNA"/>
</dbReference>
<protein>
    <recommendedName>
        <fullName evidence="3">Secreted protein</fullName>
    </recommendedName>
</protein>
<name>A0ABD5X3K3_9EURY</name>
<comment type="caution">
    <text evidence="1">The sequence shown here is derived from an EMBL/GenBank/DDBJ whole genome shotgun (WGS) entry which is preliminary data.</text>
</comment>
<sequence length="40" mass="4414">MMSLRRKAVAITAVASVPASDWQQLLEISTTTSVVSRRRP</sequence>
<accession>A0ABD5X3K3</accession>
<dbReference type="AlphaFoldDB" id="A0ABD5X3K3"/>
<reference evidence="1 2" key="1">
    <citation type="journal article" date="2014" name="Int. J. Syst. Evol. Microbiol.">
        <title>Complete genome sequence of Corynebacterium casei LMG S-19264T (=DSM 44701T), isolated from a smear-ripened cheese.</title>
        <authorList>
            <consortium name="US DOE Joint Genome Institute (JGI-PGF)"/>
            <person name="Walter F."/>
            <person name="Albersmeier A."/>
            <person name="Kalinowski J."/>
            <person name="Ruckert C."/>
        </authorList>
    </citation>
    <scope>NUCLEOTIDE SEQUENCE [LARGE SCALE GENOMIC DNA]</scope>
    <source>
        <strain evidence="1 2">CGMCC 4.7215</strain>
    </source>
</reference>
<proteinExistence type="predicted"/>
<gene>
    <name evidence="1" type="ORF">ACFQJ7_06570</name>
</gene>
<dbReference type="RefSeq" id="WP_267636910.1">
    <property type="nucleotide sequence ID" value="NZ_JAODIY010000008.1"/>
</dbReference>
<evidence type="ECO:0000313" key="2">
    <source>
        <dbReference type="Proteomes" id="UP001596414"/>
    </source>
</evidence>
<evidence type="ECO:0008006" key="3">
    <source>
        <dbReference type="Google" id="ProtNLM"/>
    </source>
</evidence>
<dbReference type="Proteomes" id="UP001596414">
    <property type="component" value="Unassembled WGS sequence"/>
</dbReference>
<evidence type="ECO:0000313" key="1">
    <source>
        <dbReference type="EMBL" id="MFC7125701.1"/>
    </source>
</evidence>
<organism evidence="1 2">
    <name type="scientific">Halovenus rubra</name>
    <dbReference type="NCBI Taxonomy" id="869890"/>
    <lineage>
        <taxon>Archaea</taxon>
        <taxon>Methanobacteriati</taxon>
        <taxon>Methanobacteriota</taxon>
        <taxon>Stenosarchaea group</taxon>
        <taxon>Halobacteria</taxon>
        <taxon>Halobacteriales</taxon>
        <taxon>Haloarculaceae</taxon>
        <taxon>Halovenus</taxon>
    </lineage>
</organism>